<sequence length="68" mass="7643">MAGFVDLATYLSQLQVLPEEPSLEPELDDKDEKKDREMREADDLANGCVMTGTLETWGLAQARLWMGI</sequence>
<organism evidence="2 3">
    <name type="scientific">Apatococcus fuscideae</name>
    <dbReference type="NCBI Taxonomy" id="2026836"/>
    <lineage>
        <taxon>Eukaryota</taxon>
        <taxon>Viridiplantae</taxon>
        <taxon>Chlorophyta</taxon>
        <taxon>core chlorophytes</taxon>
        <taxon>Trebouxiophyceae</taxon>
        <taxon>Chlorellales</taxon>
        <taxon>Chlorellaceae</taxon>
        <taxon>Apatococcus</taxon>
    </lineage>
</organism>
<name>A0AAW1S3T2_9CHLO</name>
<dbReference type="EMBL" id="JALJOV010001796">
    <property type="protein sequence ID" value="KAK9840848.1"/>
    <property type="molecule type" value="Genomic_DNA"/>
</dbReference>
<dbReference type="AlphaFoldDB" id="A0AAW1S3T2"/>
<feature type="non-terminal residue" evidence="2">
    <location>
        <position position="68"/>
    </location>
</feature>
<keyword evidence="3" id="KW-1185">Reference proteome</keyword>
<reference evidence="2 3" key="1">
    <citation type="journal article" date="2024" name="Nat. Commun.">
        <title>Phylogenomics reveals the evolutionary origins of lichenization in chlorophyte algae.</title>
        <authorList>
            <person name="Puginier C."/>
            <person name="Libourel C."/>
            <person name="Otte J."/>
            <person name="Skaloud P."/>
            <person name="Haon M."/>
            <person name="Grisel S."/>
            <person name="Petersen M."/>
            <person name="Berrin J.G."/>
            <person name="Delaux P.M."/>
            <person name="Dal Grande F."/>
            <person name="Keller J."/>
        </authorList>
    </citation>
    <scope>NUCLEOTIDE SEQUENCE [LARGE SCALE GENOMIC DNA]</scope>
    <source>
        <strain evidence="2 3">SAG 2523</strain>
    </source>
</reference>
<evidence type="ECO:0000313" key="3">
    <source>
        <dbReference type="Proteomes" id="UP001485043"/>
    </source>
</evidence>
<proteinExistence type="predicted"/>
<gene>
    <name evidence="2" type="ORF">WJX84_005902</name>
</gene>
<evidence type="ECO:0000256" key="1">
    <source>
        <dbReference type="SAM" id="MobiDB-lite"/>
    </source>
</evidence>
<protein>
    <submittedName>
        <fullName evidence="2">Uncharacterized protein</fullName>
    </submittedName>
</protein>
<accession>A0AAW1S3T2</accession>
<evidence type="ECO:0000313" key="2">
    <source>
        <dbReference type="EMBL" id="KAK9840848.1"/>
    </source>
</evidence>
<dbReference type="Proteomes" id="UP001485043">
    <property type="component" value="Unassembled WGS sequence"/>
</dbReference>
<comment type="caution">
    <text evidence="2">The sequence shown here is derived from an EMBL/GenBank/DDBJ whole genome shotgun (WGS) entry which is preliminary data.</text>
</comment>
<feature type="compositionally biased region" description="Basic and acidic residues" evidence="1">
    <location>
        <begin position="30"/>
        <end position="42"/>
    </location>
</feature>
<feature type="region of interest" description="Disordered" evidence="1">
    <location>
        <begin position="18"/>
        <end position="44"/>
    </location>
</feature>